<dbReference type="Gene3D" id="1.20.5.170">
    <property type="match status" value="1"/>
</dbReference>
<dbReference type="CDD" id="cd14702">
    <property type="entry name" value="bZIP_plant_GBF1"/>
    <property type="match status" value="1"/>
</dbReference>
<dbReference type="PROSITE" id="PS00036">
    <property type="entry name" value="BZIP_BASIC"/>
    <property type="match status" value="1"/>
</dbReference>
<evidence type="ECO:0000259" key="7">
    <source>
        <dbReference type="PROSITE" id="PS50217"/>
    </source>
</evidence>
<dbReference type="GO" id="GO:0000976">
    <property type="term" value="F:transcription cis-regulatory region binding"/>
    <property type="evidence" value="ECO:0007669"/>
    <property type="project" value="TreeGrafter"/>
</dbReference>
<evidence type="ECO:0000313" key="8">
    <source>
        <dbReference type="EMBL" id="PSR92513.1"/>
    </source>
</evidence>
<dbReference type="PROSITE" id="PS50217">
    <property type="entry name" value="BZIP"/>
    <property type="match status" value="1"/>
</dbReference>
<dbReference type="AlphaFoldDB" id="A0A2R6PJM3"/>
<evidence type="ECO:0000256" key="3">
    <source>
        <dbReference type="ARBA" id="ARBA00023125"/>
    </source>
</evidence>
<evidence type="ECO:0000256" key="6">
    <source>
        <dbReference type="SAM" id="MobiDB-lite"/>
    </source>
</evidence>
<keyword evidence="2" id="KW-0805">Transcription regulation</keyword>
<feature type="domain" description="BZIP" evidence="7">
    <location>
        <begin position="20"/>
        <end position="72"/>
    </location>
</feature>
<dbReference type="InterPro" id="IPR004827">
    <property type="entry name" value="bZIP"/>
</dbReference>
<dbReference type="Proteomes" id="UP000241394">
    <property type="component" value="Chromosome LG24"/>
</dbReference>
<dbReference type="PANTHER" id="PTHR45764">
    <property type="entry name" value="BZIP TRANSCRIPTION FACTOR 44"/>
    <property type="match status" value="1"/>
</dbReference>
<dbReference type="FunFam" id="1.20.5.170:FF:000020">
    <property type="entry name" value="BZIP transcription factor"/>
    <property type="match status" value="1"/>
</dbReference>
<evidence type="ECO:0000313" key="9">
    <source>
        <dbReference type="Proteomes" id="UP000241394"/>
    </source>
</evidence>
<reference evidence="9" key="2">
    <citation type="journal article" date="2018" name="BMC Genomics">
        <title>A manually annotated Actinidia chinensis var. chinensis (kiwifruit) genome highlights the challenges associated with draft genomes and gene prediction in plants.</title>
        <authorList>
            <person name="Pilkington S.M."/>
            <person name="Crowhurst R."/>
            <person name="Hilario E."/>
            <person name="Nardozza S."/>
            <person name="Fraser L."/>
            <person name="Peng Y."/>
            <person name="Gunaseelan K."/>
            <person name="Simpson R."/>
            <person name="Tahir J."/>
            <person name="Deroles S.C."/>
            <person name="Templeton K."/>
            <person name="Luo Z."/>
            <person name="Davy M."/>
            <person name="Cheng C."/>
            <person name="McNeilage M."/>
            <person name="Scaglione D."/>
            <person name="Liu Y."/>
            <person name="Zhang Q."/>
            <person name="Datson P."/>
            <person name="De Silva N."/>
            <person name="Gardiner S.E."/>
            <person name="Bassett H."/>
            <person name="Chagne D."/>
            <person name="McCallum J."/>
            <person name="Dzierzon H."/>
            <person name="Deng C."/>
            <person name="Wang Y.Y."/>
            <person name="Barron L."/>
            <person name="Manako K."/>
            <person name="Bowen J."/>
            <person name="Foster T.M."/>
            <person name="Erridge Z.A."/>
            <person name="Tiffin H."/>
            <person name="Waite C.N."/>
            <person name="Davies K.M."/>
            <person name="Grierson E.P."/>
            <person name="Laing W.A."/>
            <person name="Kirk R."/>
            <person name="Chen X."/>
            <person name="Wood M."/>
            <person name="Montefiori M."/>
            <person name="Brummell D.A."/>
            <person name="Schwinn K.E."/>
            <person name="Catanach A."/>
            <person name="Fullerton C."/>
            <person name="Li D."/>
            <person name="Meiyalaghan S."/>
            <person name="Nieuwenhuizen N."/>
            <person name="Read N."/>
            <person name="Prakash R."/>
            <person name="Hunter D."/>
            <person name="Zhang H."/>
            <person name="McKenzie M."/>
            <person name="Knabel M."/>
            <person name="Harris A."/>
            <person name="Allan A.C."/>
            <person name="Gleave A."/>
            <person name="Chen A."/>
            <person name="Janssen B.J."/>
            <person name="Plunkett B."/>
            <person name="Ampomah-Dwamena C."/>
            <person name="Voogd C."/>
            <person name="Leif D."/>
            <person name="Lafferty D."/>
            <person name="Souleyre E.J.F."/>
            <person name="Varkonyi-Gasic E."/>
            <person name="Gambi F."/>
            <person name="Hanley J."/>
            <person name="Yao J.L."/>
            <person name="Cheung J."/>
            <person name="David K.M."/>
            <person name="Warren B."/>
            <person name="Marsh K."/>
            <person name="Snowden K.C."/>
            <person name="Lin-Wang K."/>
            <person name="Brian L."/>
            <person name="Martinez-Sanchez M."/>
            <person name="Wang M."/>
            <person name="Ileperuma N."/>
            <person name="Macnee N."/>
            <person name="Campin R."/>
            <person name="McAtee P."/>
            <person name="Drummond R.S.M."/>
            <person name="Espley R.V."/>
            <person name="Ireland H.S."/>
            <person name="Wu R."/>
            <person name="Atkinson R.G."/>
            <person name="Karunairetnam S."/>
            <person name="Bulley S."/>
            <person name="Chunkath S."/>
            <person name="Hanley Z."/>
            <person name="Storey R."/>
            <person name="Thrimawithana A.H."/>
            <person name="Thomson S."/>
            <person name="David C."/>
            <person name="Testolin R."/>
            <person name="Huang H."/>
            <person name="Hellens R.P."/>
            <person name="Schaffer R.J."/>
        </authorList>
    </citation>
    <scope>NUCLEOTIDE SEQUENCE [LARGE SCALE GENOMIC DNA]</scope>
    <source>
        <strain evidence="9">cv. Red5</strain>
    </source>
</reference>
<name>A0A2R6PJM3_ACTCC</name>
<protein>
    <submittedName>
        <fullName evidence="8">BZIP transcription factor</fullName>
    </submittedName>
</protein>
<feature type="compositionally biased region" description="Polar residues" evidence="6">
    <location>
        <begin position="1"/>
        <end position="10"/>
    </location>
</feature>
<dbReference type="InterPro" id="IPR046347">
    <property type="entry name" value="bZIP_sf"/>
</dbReference>
<keyword evidence="5" id="KW-0539">Nucleus</keyword>
<reference evidence="8 9" key="1">
    <citation type="submission" date="2017-07" db="EMBL/GenBank/DDBJ databases">
        <title>An improved, manually edited Actinidia chinensis var. chinensis (kiwifruit) genome highlights the challenges associated with draft genomes and gene prediction in plants.</title>
        <authorList>
            <person name="Pilkington S."/>
            <person name="Crowhurst R."/>
            <person name="Hilario E."/>
            <person name="Nardozza S."/>
            <person name="Fraser L."/>
            <person name="Peng Y."/>
            <person name="Gunaseelan K."/>
            <person name="Simpson R."/>
            <person name="Tahir J."/>
            <person name="Deroles S."/>
            <person name="Templeton K."/>
            <person name="Luo Z."/>
            <person name="Davy M."/>
            <person name="Cheng C."/>
            <person name="Mcneilage M."/>
            <person name="Scaglione D."/>
            <person name="Liu Y."/>
            <person name="Zhang Q."/>
            <person name="Datson P."/>
            <person name="De Silva N."/>
            <person name="Gardiner S."/>
            <person name="Bassett H."/>
            <person name="Chagne D."/>
            <person name="Mccallum J."/>
            <person name="Dzierzon H."/>
            <person name="Deng C."/>
            <person name="Wang Y.-Y."/>
            <person name="Barron N."/>
            <person name="Manako K."/>
            <person name="Bowen J."/>
            <person name="Foster T."/>
            <person name="Erridge Z."/>
            <person name="Tiffin H."/>
            <person name="Waite C."/>
            <person name="Davies K."/>
            <person name="Grierson E."/>
            <person name="Laing W."/>
            <person name="Kirk R."/>
            <person name="Chen X."/>
            <person name="Wood M."/>
            <person name="Montefiori M."/>
            <person name="Brummell D."/>
            <person name="Schwinn K."/>
            <person name="Catanach A."/>
            <person name="Fullerton C."/>
            <person name="Li D."/>
            <person name="Meiyalaghan S."/>
            <person name="Nieuwenhuizen N."/>
            <person name="Read N."/>
            <person name="Prakash R."/>
            <person name="Hunter D."/>
            <person name="Zhang H."/>
            <person name="Mckenzie M."/>
            <person name="Knabel M."/>
            <person name="Harris A."/>
            <person name="Allan A."/>
            <person name="Chen A."/>
            <person name="Janssen B."/>
            <person name="Plunkett B."/>
            <person name="Dwamena C."/>
            <person name="Voogd C."/>
            <person name="Leif D."/>
            <person name="Lafferty D."/>
            <person name="Souleyre E."/>
            <person name="Varkonyi-Gasic E."/>
            <person name="Gambi F."/>
            <person name="Hanley J."/>
            <person name="Yao J.-L."/>
            <person name="Cheung J."/>
            <person name="David K."/>
            <person name="Warren B."/>
            <person name="Marsh K."/>
            <person name="Snowden K."/>
            <person name="Lin-Wang K."/>
            <person name="Brian L."/>
            <person name="Martinez-Sanchez M."/>
            <person name="Wang M."/>
            <person name="Ileperuma N."/>
            <person name="Macnee N."/>
            <person name="Campin R."/>
            <person name="Mcatee P."/>
            <person name="Drummond R."/>
            <person name="Espley R."/>
            <person name="Ireland H."/>
            <person name="Wu R."/>
            <person name="Atkinson R."/>
            <person name="Karunairetnam S."/>
            <person name="Bulley S."/>
            <person name="Chunkath S."/>
            <person name="Hanley Z."/>
            <person name="Storey R."/>
            <person name="Thrimawithana A."/>
            <person name="Thomson S."/>
            <person name="David C."/>
            <person name="Testolin R."/>
        </authorList>
    </citation>
    <scope>NUCLEOTIDE SEQUENCE [LARGE SCALE GENOMIC DNA]</scope>
    <source>
        <strain evidence="9">cv. Red5</strain>
        <tissue evidence="8">Young leaf</tissue>
    </source>
</reference>
<evidence type="ECO:0000256" key="4">
    <source>
        <dbReference type="ARBA" id="ARBA00023163"/>
    </source>
</evidence>
<dbReference type="GO" id="GO:0003700">
    <property type="term" value="F:DNA-binding transcription factor activity"/>
    <property type="evidence" value="ECO:0007669"/>
    <property type="project" value="InterPro"/>
</dbReference>
<accession>A0A2R6PJM3</accession>
<feature type="region of interest" description="Disordered" evidence="6">
    <location>
        <begin position="1"/>
        <end position="42"/>
    </location>
</feature>
<proteinExistence type="predicted"/>
<dbReference type="GO" id="GO:0045893">
    <property type="term" value="P:positive regulation of DNA-templated transcription"/>
    <property type="evidence" value="ECO:0007669"/>
    <property type="project" value="TreeGrafter"/>
</dbReference>
<evidence type="ECO:0000256" key="5">
    <source>
        <dbReference type="ARBA" id="ARBA00023242"/>
    </source>
</evidence>
<dbReference type="GO" id="GO:0046982">
    <property type="term" value="F:protein heterodimerization activity"/>
    <property type="evidence" value="ECO:0007669"/>
    <property type="project" value="UniProtKB-ARBA"/>
</dbReference>
<dbReference type="Gramene" id="PSR92513">
    <property type="protein sequence ID" value="PSR92513"/>
    <property type="gene ID" value="CEY00_Acc27131"/>
</dbReference>
<keyword evidence="9" id="KW-1185">Reference proteome</keyword>
<feature type="compositionally biased region" description="Basic and acidic residues" evidence="6">
    <location>
        <begin position="32"/>
        <end position="42"/>
    </location>
</feature>
<evidence type="ECO:0000256" key="1">
    <source>
        <dbReference type="ARBA" id="ARBA00004123"/>
    </source>
</evidence>
<dbReference type="PANTHER" id="PTHR45764:SF31">
    <property type="entry name" value="BASIC LEUCINE ZIPPER 1"/>
    <property type="match status" value="1"/>
</dbReference>
<dbReference type="InParanoid" id="A0A2R6PJM3"/>
<dbReference type="EMBL" id="NKQK01000024">
    <property type="protein sequence ID" value="PSR92513.1"/>
    <property type="molecule type" value="Genomic_DNA"/>
</dbReference>
<dbReference type="Pfam" id="PF00170">
    <property type="entry name" value="bZIP_1"/>
    <property type="match status" value="1"/>
</dbReference>
<gene>
    <name evidence="8" type="ORF">CEY00_Acc27131</name>
</gene>
<comment type="caution">
    <text evidence="8">The sequence shown here is derived from an EMBL/GenBank/DDBJ whole genome shotgun (WGS) entry which is preliminary data.</text>
</comment>
<feature type="compositionally biased region" description="Basic and acidic residues" evidence="6">
    <location>
        <begin position="12"/>
        <end position="22"/>
    </location>
</feature>
<dbReference type="GO" id="GO:0005634">
    <property type="term" value="C:nucleus"/>
    <property type="evidence" value="ECO:0007669"/>
    <property type="project" value="UniProtKB-SubCell"/>
</dbReference>
<keyword evidence="4" id="KW-0804">Transcription</keyword>
<keyword evidence="3" id="KW-0238">DNA-binding</keyword>
<dbReference type="SMART" id="SM00338">
    <property type="entry name" value="BRLZ"/>
    <property type="match status" value="1"/>
</dbReference>
<dbReference type="STRING" id="1590841.A0A2R6PJM3"/>
<evidence type="ECO:0000256" key="2">
    <source>
        <dbReference type="ARBA" id="ARBA00023015"/>
    </source>
</evidence>
<dbReference type="SUPFAM" id="SSF57959">
    <property type="entry name" value="Leucine zipper domain"/>
    <property type="match status" value="1"/>
</dbReference>
<dbReference type="InterPro" id="IPR045314">
    <property type="entry name" value="bZIP_plant_GBF1"/>
</dbReference>
<organism evidence="8 9">
    <name type="scientific">Actinidia chinensis var. chinensis</name>
    <name type="common">Chinese soft-hair kiwi</name>
    <dbReference type="NCBI Taxonomy" id="1590841"/>
    <lineage>
        <taxon>Eukaryota</taxon>
        <taxon>Viridiplantae</taxon>
        <taxon>Streptophyta</taxon>
        <taxon>Embryophyta</taxon>
        <taxon>Tracheophyta</taxon>
        <taxon>Spermatophyta</taxon>
        <taxon>Magnoliopsida</taxon>
        <taxon>eudicotyledons</taxon>
        <taxon>Gunneridae</taxon>
        <taxon>Pentapetalae</taxon>
        <taxon>asterids</taxon>
        <taxon>Ericales</taxon>
        <taxon>Actinidiaceae</taxon>
        <taxon>Actinidia</taxon>
    </lineage>
</organism>
<dbReference type="OrthoDB" id="551672at2759"/>
<comment type="subcellular location">
    <subcellularLocation>
        <location evidence="1">Nucleus</location>
    </subcellularLocation>
</comment>
<sequence>MVKHISSSSSEGDEKYAMADEKKRKRMISNRESARRSRMRREQHIKDLNCQITYFNTKNCEIAQKTNSITKQSIDVELENQVLMRMRDELRKKLESLEIVSSYVCANRGDFPRHNSQPWLLSCQSVLLNYQA</sequence>